<dbReference type="PANTHER" id="PTHR12510">
    <property type="entry name" value="TROPONIN C-AKIN-1 PROTEIN"/>
    <property type="match status" value="1"/>
</dbReference>
<evidence type="ECO:0000259" key="4">
    <source>
        <dbReference type="Pfam" id="PF06094"/>
    </source>
</evidence>
<dbReference type="InterPro" id="IPR039126">
    <property type="entry name" value="GGACT"/>
</dbReference>
<dbReference type="AlphaFoldDB" id="A0A0V8HL49"/>
<keyword evidence="5" id="KW-0808">Transferase</keyword>
<sequence length="295" mass="33808">MNVFVYGTLRRYEENHSLLKDAPLQYEQAWTQGTLYDTGNGYPALKEGEGTVYGEIYKINEELLAKLDEIEDYIEGREENLYNRQLQQVNTDRGPIEAFVYYGLEGKLFQTEISSGDWKVHRFIQEKPERILYFAYGSCMDDDRFKLAKVDHHFKKCMGAGSLDGYSMKYLFKVADGGRGDIIEDGGKMEGVVYDIPQDAVEYLFTREGVAPGWYRAAFVDVVIGGEVYQDVLTFIVKTKFDEVLPPEHYAREILRGSLPHVSAAYHSKLQQQLIDLGMVEEQVKNLLKDPETSE</sequence>
<dbReference type="Pfam" id="PF06094">
    <property type="entry name" value="GGACT"/>
    <property type="match status" value="1"/>
</dbReference>
<protein>
    <recommendedName>
        <fullName evidence="3">Gamma-glutamylcyclotransferase family protein</fullName>
    </recommendedName>
</protein>
<keyword evidence="6" id="KW-1185">Reference proteome</keyword>
<dbReference type="CDD" id="cd06661">
    <property type="entry name" value="GGCT_like"/>
    <property type="match status" value="2"/>
</dbReference>
<feature type="domain" description="Gamma-glutamylcyclotransferase AIG2-like" evidence="4">
    <location>
        <begin position="3"/>
        <end position="119"/>
    </location>
</feature>
<dbReference type="InterPro" id="IPR013024">
    <property type="entry name" value="GGCT-like"/>
</dbReference>
<dbReference type="RefSeq" id="WP_052011552.1">
    <property type="nucleotide sequence ID" value="NZ_FMAU01000001.1"/>
</dbReference>
<feature type="active site" description="Proton acceptor" evidence="2">
    <location>
        <position position="71"/>
    </location>
</feature>
<dbReference type="InterPro" id="IPR036568">
    <property type="entry name" value="GGCT-like_sf"/>
</dbReference>
<dbReference type="GO" id="GO:0061929">
    <property type="term" value="F:gamma-glutamylaminecyclotransferase activity"/>
    <property type="evidence" value="ECO:0007669"/>
    <property type="project" value="InterPro"/>
</dbReference>
<evidence type="ECO:0000256" key="3">
    <source>
        <dbReference type="RuleBase" id="RU367036"/>
    </source>
</evidence>
<dbReference type="Pfam" id="PF13772">
    <property type="entry name" value="AIG2_2"/>
    <property type="match status" value="1"/>
</dbReference>
<dbReference type="PANTHER" id="PTHR12510:SF4">
    <property type="entry name" value="GAMMA-GLUTAMYLAMINECYCLOTRANSFERASE"/>
    <property type="match status" value="1"/>
</dbReference>
<name>A0A0V8HL49_9BACI</name>
<comment type="similarity">
    <text evidence="1 3">Belongs to the gamma-glutamylcyclotransferase family.</text>
</comment>
<evidence type="ECO:0000313" key="5">
    <source>
        <dbReference type="EMBL" id="SCB80953.1"/>
    </source>
</evidence>
<dbReference type="Gene3D" id="3.10.490.10">
    <property type="entry name" value="Gamma-glutamyl cyclotransferase-like"/>
    <property type="match status" value="2"/>
</dbReference>
<gene>
    <name evidence="5" type="ORF">GA0061094_0651</name>
</gene>
<proteinExistence type="inferred from homology"/>
<evidence type="ECO:0000313" key="6">
    <source>
        <dbReference type="Proteomes" id="UP000181997"/>
    </source>
</evidence>
<dbReference type="GO" id="GO:0005829">
    <property type="term" value="C:cytosol"/>
    <property type="evidence" value="ECO:0007669"/>
    <property type="project" value="TreeGrafter"/>
</dbReference>
<dbReference type="InterPro" id="IPR009288">
    <property type="entry name" value="AIG2-like_dom"/>
</dbReference>
<dbReference type="GO" id="GO:0016740">
    <property type="term" value="F:transferase activity"/>
    <property type="evidence" value="ECO:0007669"/>
    <property type="project" value="UniProtKB-KW"/>
</dbReference>
<evidence type="ECO:0000256" key="2">
    <source>
        <dbReference type="PIRSR" id="PIRSR639126-1"/>
    </source>
</evidence>
<dbReference type="Proteomes" id="UP000181997">
    <property type="component" value="Unassembled WGS sequence"/>
</dbReference>
<accession>A0A0V8HL49</accession>
<reference evidence="6" key="1">
    <citation type="submission" date="2016-08" db="EMBL/GenBank/DDBJ databases">
        <authorList>
            <person name="Varghese N."/>
            <person name="Submissions Spin"/>
        </authorList>
    </citation>
    <scope>NUCLEOTIDE SEQUENCE [LARGE SCALE GENOMIC DNA]</scope>
    <source>
        <strain evidence="6">SGD-1123</strain>
    </source>
</reference>
<dbReference type="SUPFAM" id="SSF110857">
    <property type="entry name" value="Gamma-glutamyl cyclotransferase-like"/>
    <property type="match status" value="2"/>
</dbReference>
<organism evidence="5 6">
    <name type="scientific">[Bacillus] enclensis</name>
    <dbReference type="NCBI Taxonomy" id="1402860"/>
    <lineage>
        <taxon>Bacteria</taxon>
        <taxon>Bacillati</taxon>
        <taxon>Bacillota</taxon>
        <taxon>Bacilli</taxon>
        <taxon>Bacillales</taxon>
        <taxon>Bacillaceae</taxon>
        <taxon>Rossellomorea</taxon>
    </lineage>
</organism>
<dbReference type="EMBL" id="FMAU01000001">
    <property type="protein sequence ID" value="SCB80953.1"/>
    <property type="molecule type" value="Genomic_DNA"/>
</dbReference>
<evidence type="ECO:0000256" key="1">
    <source>
        <dbReference type="ARBA" id="ARBA00008861"/>
    </source>
</evidence>
<dbReference type="OrthoDB" id="8538589at2"/>